<dbReference type="Gene3D" id="3.40.50.1000">
    <property type="entry name" value="HAD superfamily/HAD-like"/>
    <property type="match status" value="2"/>
</dbReference>
<dbReference type="InterPro" id="IPR002044">
    <property type="entry name" value="CBM20"/>
</dbReference>
<dbReference type="GO" id="GO:0005992">
    <property type="term" value="P:trehalose biosynthetic process"/>
    <property type="evidence" value="ECO:0007669"/>
    <property type="project" value="InterPro"/>
</dbReference>
<gene>
    <name evidence="4" type="ORF">BSTOLATCC_MIC45676</name>
</gene>
<dbReference type="Pfam" id="PF02358">
    <property type="entry name" value="Trehalose_PPase"/>
    <property type="match status" value="1"/>
</dbReference>
<dbReference type="SUPFAM" id="SSF53756">
    <property type="entry name" value="UDP-Glycosyltransferase/glycogen phosphorylase"/>
    <property type="match status" value="1"/>
</dbReference>
<dbReference type="PANTHER" id="PTHR10788">
    <property type="entry name" value="TREHALOSE-6-PHOSPHATE SYNTHASE"/>
    <property type="match status" value="1"/>
</dbReference>
<evidence type="ECO:0000256" key="1">
    <source>
        <dbReference type="ARBA" id="ARBA00005409"/>
    </source>
</evidence>
<dbReference type="InterPro" id="IPR013783">
    <property type="entry name" value="Ig-like_fold"/>
</dbReference>
<dbReference type="InterPro" id="IPR006379">
    <property type="entry name" value="HAD-SF_hydro_IIB"/>
</dbReference>
<accession>A0AAU9JSY5</accession>
<reference evidence="4" key="1">
    <citation type="submission" date="2021-09" db="EMBL/GenBank/DDBJ databases">
        <authorList>
            <consortium name="AG Swart"/>
            <person name="Singh M."/>
            <person name="Singh A."/>
            <person name="Seah K."/>
            <person name="Emmerich C."/>
        </authorList>
    </citation>
    <scope>NUCLEOTIDE SEQUENCE</scope>
    <source>
        <strain evidence="4">ATCC30299</strain>
    </source>
</reference>
<dbReference type="InterPro" id="IPR013784">
    <property type="entry name" value="Carb-bd-like_fold"/>
</dbReference>
<dbReference type="AlphaFoldDB" id="A0AAU9JSY5"/>
<protein>
    <recommendedName>
        <fullName evidence="3">CBM20 domain-containing protein</fullName>
    </recommendedName>
</protein>
<dbReference type="GO" id="GO:0005829">
    <property type="term" value="C:cytosol"/>
    <property type="evidence" value="ECO:0007669"/>
    <property type="project" value="TreeGrafter"/>
</dbReference>
<comment type="caution">
    <text evidence="4">The sequence shown here is derived from an EMBL/GenBank/DDBJ whole genome shotgun (WGS) entry which is preliminary data.</text>
</comment>
<dbReference type="NCBIfam" id="TIGR00685">
    <property type="entry name" value="T6PP"/>
    <property type="match status" value="1"/>
</dbReference>
<dbReference type="SUPFAM" id="SSF56784">
    <property type="entry name" value="HAD-like"/>
    <property type="match status" value="1"/>
</dbReference>
<evidence type="ECO:0000313" key="4">
    <source>
        <dbReference type="EMBL" id="CAG9328221.1"/>
    </source>
</evidence>
<evidence type="ECO:0000313" key="5">
    <source>
        <dbReference type="Proteomes" id="UP001162131"/>
    </source>
</evidence>
<feature type="domain" description="CBM20" evidence="3">
    <location>
        <begin position="1"/>
        <end position="114"/>
    </location>
</feature>
<organism evidence="4 5">
    <name type="scientific">Blepharisma stoltei</name>
    <dbReference type="NCBI Taxonomy" id="1481888"/>
    <lineage>
        <taxon>Eukaryota</taxon>
        <taxon>Sar</taxon>
        <taxon>Alveolata</taxon>
        <taxon>Ciliophora</taxon>
        <taxon>Postciliodesmatophora</taxon>
        <taxon>Heterotrichea</taxon>
        <taxon>Heterotrichida</taxon>
        <taxon>Blepharismidae</taxon>
        <taxon>Blepharisma</taxon>
    </lineage>
</organism>
<dbReference type="InterPro" id="IPR036412">
    <property type="entry name" value="HAD-like_sf"/>
</dbReference>
<dbReference type="Pfam" id="PF00982">
    <property type="entry name" value="Glyco_transf_20"/>
    <property type="match status" value="1"/>
</dbReference>
<dbReference type="Pfam" id="PF00686">
    <property type="entry name" value="CBM_20"/>
    <property type="match status" value="1"/>
</dbReference>
<keyword evidence="5" id="KW-1185">Reference proteome</keyword>
<dbReference type="InterPro" id="IPR003337">
    <property type="entry name" value="Trehalose_PPase"/>
</dbReference>
<dbReference type="Gene3D" id="3.40.50.2000">
    <property type="entry name" value="Glycogen Phosphorylase B"/>
    <property type="match status" value="2"/>
</dbReference>
<evidence type="ECO:0000256" key="2">
    <source>
        <dbReference type="ARBA" id="ARBA00006330"/>
    </source>
</evidence>
<evidence type="ECO:0000259" key="3">
    <source>
        <dbReference type="PROSITE" id="PS51166"/>
    </source>
</evidence>
<dbReference type="CDD" id="cd01627">
    <property type="entry name" value="HAD_TPP"/>
    <property type="match status" value="1"/>
</dbReference>
<dbReference type="CDD" id="cd05467">
    <property type="entry name" value="CBM20"/>
    <property type="match status" value="1"/>
</dbReference>
<dbReference type="PROSITE" id="PS51166">
    <property type="entry name" value="CBM20"/>
    <property type="match status" value="1"/>
</dbReference>
<dbReference type="GO" id="GO:0004805">
    <property type="term" value="F:trehalose-phosphatase activity"/>
    <property type="evidence" value="ECO:0007669"/>
    <property type="project" value="TreeGrafter"/>
</dbReference>
<dbReference type="Gene3D" id="2.60.40.10">
    <property type="entry name" value="Immunoglobulins"/>
    <property type="match status" value="1"/>
</dbReference>
<dbReference type="SMART" id="SM01065">
    <property type="entry name" value="CBM_2"/>
    <property type="match status" value="1"/>
</dbReference>
<dbReference type="Proteomes" id="UP001162131">
    <property type="component" value="Unassembled WGS sequence"/>
</dbReference>
<dbReference type="NCBIfam" id="TIGR01484">
    <property type="entry name" value="HAD-SF-IIB"/>
    <property type="match status" value="1"/>
</dbReference>
<dbReference type="GO" id="GO:2001070">
    <property type="term" value="F:starch binding"/>
    <property type="evidence" value="ECO:0007669"/>
    <property type="project" value="InterPro"/>
</dbReference>
<proteinExistence type="inferred from homology"/>
<dbReference type="SUPFAM" id="SSF49452">
    <property type="entry name" value="Starch-binding domain-like"/>
    <property type="match status" value="1"/>
</dbReference>
<comment type="similarity">
    <text evidence="2">In the C-terminal section; belongs to the trehalose phosphatase family.</text>
</comment>
<dbReference type="CDD" id="cd03788">
    <property type="entry name" value="GT20_TPS"/>
    <property type="match status" value="1"/>
</dbReference>
<name>A0AAU9JSY5_9CILI</name>
<dbReference type="PANTHER" id="PTHR10788:SF94">
    <property type="entry name" value="ALPHA,ALPHA-TREHALOSE-PHOSPHATE SYNTHASE [UDP-FORMING] 5"/>
    <property type="match status" value="1"/>
</dbReference>
<dbReference type="EMBL" id="CAJZBQ010000045">
    <property type="protein sequence ID" value="CAG9328221.1"/>
    <property type="molecule type" value="Genomic_DNA"/>
</dbReference>
<comment type="similarity">
    <text evidence="1">In the N-terminal section; belongs to the glycosyltransferase 20 family.</text>
</comment>
<dbReference type="FunFam" id="3.40.50.1000:FF:000052">
    <property type="entry name" value="Alpha,alpha-trehalose-phosphate synthase [UDP-forming] 6"/>
    <property type="match status" value="1"/>
</dbReference>
<sequence>MEIHTTQVGFQFKTQTRLGEEVRIAGNCDALGNWNQLSGPVLCTDHNRYPLWTLPFPISLPMDTELEYKYVYVYNGTPRWEDLHCNRKIKIEHKNILVEDEALTNISRIIIKQQEVSSTLMHSYETSSYFIDENIAFTNTDAVIIASMRLPVKVSINPNYNPNEPGSEKWLFEKTKGIWLTALFDIAIQEGIQFLWVGWPGIWIDDESEQEDLRNILKEKYYSIPLFIPESIMEAHMKFCNLILFPIFNSIIGTNSKTIPQYPNHLWEAYKNVNSRFADAIMNFHSRQMIWIHDYHLLLTPSFISRRTHKIVNLGLFMHVPFPSSEIYRVLPHRETLLNAMLCCDLIGFHLFVYARHFLAACKFILGIDHQLSRGGYLMINYFERRVMIRIGHLGIEPRVIQEALQTEEFKNIQKELNIKYKGKKVLLGIDPLHVLSGITLKLNAFREALRSRINFVNKAVLLQILTEAKTVSTPEREEIREELYRLKDEINREFRRDVVEFIETDVTGEARYAFMSISNGIVNTSLRDGLCLTPFEFIVVNMERDADIVISEFAGVTRALSSLRRVNPFNISELEGEIYNLMADEPKNHSKRQRDLSYILTNTTFHWAKNFLTDLKRAVKDPKNYQYVTHGLGDRLKLIALNKNFRMLDGNSLLKAYGNSRHRAFFFDNEGTLCNLLKNHEIDNSIGPSEKILNSLAELCKDERNNVFVITGRSKDIVERWYGKIPLLGMAAEYGAFIKQNNDLKWELSAQGSHLWKETAKQIIEAYVMRTEGSRIDEKECSVVFQYRDTDLDLGAWQAKELVSHLEILLKPFLDECEVSVGLGYVEVKPRGISKGTTVYKILEELYERQGPVDFILAIGDDVSDEEMFKVIHGLKREKSHLLDKNPLIFTCTVGKKPSQAELYVNDVNEVQHMLDMIRGCLGSFKKNFSHDDLISLSRNRPTPLLMTPDVKKFKRDAVLELNESEEDEAVSPRQIFRDKKRRSQTFILERRLT</sequence>
<dbReference type="InterPro" id="IPR001830">
    <property type="entry name" value="Glyco_trans_20"/>
</dbReference>
<dbReference type="InterPro" id="IPR023214">
    <property type="entry name" value="HAD_sf"/>
</dbReference>